<reference evidence="1" key="1">
    <citation type="journal article" date="2012" name="Nat. Biotechnol.">
        <title>Reference genome sequence of the model plant Setaria.</title>
        <authorList>
            <person name="Bennetzen J.L."/>
            <person name="Schmutz J."/>
            <person name="Wang H."/>
            <person name="Percifield R."/>
            <person name="Hawkins J."/>
            <person name="Pontaroli A.C."/>
            <person name="Estep M."/>
            <person name="Feng L."/>
            <person name="Vaughn J.N."/>
            <person name="Grimwood J."/>
            <person name="Jenkins J."/>
            <person name="Barry K."/>
            <person name="Lindquist E."/>
            <person name="Hellsten U."/>
            <person name="Deshpande S."/>
            <person name="Wang X."/>
            <person name="Wu X."/>
            <person name="Mitros T."/>
            <person name="Triplett J."/>
            <person name="Yang X."/>
            <person name="Ye C.Y."/>
            <person name="Mauro-Herrera M."/>
            <person name="Wang L."/>
            <person name="Li P."/>
            <person name="Sharma M."/>
            <person name="Sharma R."/>
            <person name="Ronald P.C."/>
            <person name="Panaud O."/>
            <person name="Kellogg E.A."/>
            <person name="Brutnell T.P."/>
            <person name="Doust A.N."/>
            <person name="Tuskan G.A."/>
            <person name="Rokhsar D."/>
            <person name="Devos K.M."/>
        </authorList>
    </citation>
    <scope>NUCLEOTIDE SEQUENCE [LARGE SCALE GENOMIC DNA]</scope>
    <source>
        <strain evidence="1">Yugu1</strain>
    </source>
</reference>
<reference evidence="1" key="2">
    <citation type="submission" date="2015-07" db="EMBL/GenBank/DDBJ databases">
        <authorList>
            <person name="Noorani M."/>
        </authorList>
    </citation>
    <scope>NUCLEOTIDE SEQUENCE</scope>
    <source>
        <strain evidence="1">Yugu1</strain>
    </source>
</reference>
<name>A0A368RVR3_SETIT</name>
<sequence length="42" mass="4833">MRGQNEIYGGKHGSLFTVEAEAVTDGERLAIACYRRRFEMRI</sequence>
<protein>
    <submittedName>
        <fullName evidence="1">Uncharacterized protein</fullName>
    </submittedName>
</protein>
<evidence type="ECO:0000313" key="1">
    <source>
        <dbReference type="EMBL" id="RCV33640.1"/>
    </source>
</evidence>
<organism evidence="1">
    <name type="scientific">Setaria italica</name>
    <name type="common">Foxtail millet</name>
    <name type="synonym">Panicum italicum</name>
    <dbReference type="NCBI Taxonomy" id="4555"/>
    <lineage>
        <taxon>Eukaryota</taxon>
        <taxon>Viridiplantae</taxon>
        <taxon>Streptophyta</taxon>
        <taxon>Embryophyta</taxon>
        <taxon>Tracheophyta</taxon>
        <taxon>Spermatophyta</taxon>
        <taxon>Magnoliopsida</taxon>
        <taxon>Liliopsida</taxon>
        <taxon>Poales</taxon>
        <taxon>Poaceae</taxon>
        <taxon>PACMAD clade</taxon>
        <taxon>Panicoideae</taxon>
        <taxon>Panicodae</taxon>
        <taxon>Paniceae</taxon>
        <taxon>Cenchrinae</taxon>
        <taxon>Setaria</taxon>
    </lineage>
</organism>
<gene>
    <name evidence="1" type="ORF">SETIT_7G098600v2</name>
</gene>
<proteinExistence type="predicted"/>
<accession>A0A368RVR3</accession>
<dbReference type="EMBL" id="CM003534">
    <property type="protein sequence ID" value="RCV33640.1"/>
    <property type="molecule type" value="Genomic_DNA"/>
</dbReference>
<dbReference type="AlphaFoldDB" id="A0A368RVR3"/>